<dbReference type="SMART" id="SM00014">
    <property type="entry name" value="acidPPc"/>
    <property type="match status" value="1"/>
</dbReference>
<evidence type="ECO:0000259" key="2">
    <source>
        <dbReference type="SMART" id="SM00014"/>
    </source>
</evidence>
<keyword evidence="3" id="KW-0378">Hydrolase</keyword>
<dbReference type="RefSeq" id="WP_245992139.1">
    <property type="nucleotide sequence ID" value="NZ_CP033896.1"/>
</dbReference>
<dbReference type="InterPro" id="IPR036938">
    <property type="entry name" value="PAP2/HPO_sf"/>
</dbReference>
<dbReference type="EC" id="3.1.3.2" evidence="3"/>
<reference evidence="3 4" key="1">
    <citation type="submission" date="2018-11" db="EMBL/GenBank/DDBJ databases">
        <authorList>
            <person name="Kleinhagauer T."/>
            <person name="Glaeser S.P."/>
            <person name="Spergser J."/>
            <person name="Ruckert C."/>
            <person name="Kaempfer P."/>
            <person name="Busse H.-J."/>
        </authorList>
    </citation>
    <scope>NUCLEOTIDE SEQUENCE [LARGE SCALE GENOMIC DNA]</scope>
    <source>
        <strain evidence="3 4">200CH</strain>
    </source>
</reference>
<evidence type="ECO:0000313" key="3">
    <source>
        <dbReference type="EMBL" id="AZA14690.1"/>
    </source>
</evidence>
<dbReference type="GO" id="GO:0030288">
    <property type="term" value="C:outer membrane-bounded periplasmic space"/>
    <property type="evidence" value="ECO:0007669"/>
    <property type="project" value="InterPro"/>
</dbReference>
<proteinExistence type="predicted"/>
<dbReference type="GO" id="GO:0003993">
    <property type="term" value="F:acid phosphatase activity"/>
    <property type="evidence" value="ECO:0007669"/>
    <property type="project" value="UniProtKB-EC"/>
</dbReference>
<dbReference type="AlphaFoldDB" id="A0A3G6JDE6"/>
<feature type="domain" description="Phosphatidic acid phosphatase type 2/haloperoxidase" evidence="2">
    <location>
        <begin position="171"/>
        <end position="286"/>
    </location>
</feature>
<dbReference type="EMBL" id="CP033896">
    <property type="protein sequence ID" value="AZA14690.1"/>
    <property type="molecule type" value="Genomic_DNA"/>
</dbReference>
<keyword evidence="4" id="KW-1185">Reference proteome</keyword>
<feature type="region of interest" description="Disordered" evidence="1">
    <location>
        <begin position="418"/>
        <end position="439"/>
    </location>
</feature>
<name>A0A3G6JDE6_9CORY</name>
<protein>
    <submittedName>
        <fullName evidence="3">Major phosphate-irrepressible acid phosphatase</fullName>
        <ecNumber evidence="3">3.1.3.2</ecNumber>
    </submittedName>
</protein>
<dbReference type="InterPro" id="IPR000326">
    <property type="entry name" value="PAP2/HPO"/>
</dbReference>
<dbReference type="Proteomes" id="UP000269019">
    <property type="component" value="Chromosome"/>
</dbReference>
<evidence type="ECO:0000313" key="4">
    <source>
        <dbReference type="Proteomes" id="UP000269019"/>
    </source>
</evidence>
<dbReference type="InterPro" id="IPR001011">
    <property type="entry name" value="Acid_Pase_classA_bac"/>
</dbReference>
<gene>
    <name evidence="3" type="primary">phoC</name>
    <name evidence="3" type="ORF">CCHOA_11595</name>
</gene>
<organism evidence="3 4">
    <name type="scientific">Corynebacterium choanae</name>
    <dbReference type="NCBI Taxonomy" id="1862358"/>
    <lineage>
        <taxon>Bacteria</taxon>
        <taxon>Bacillati</taxon>
        <taxon>Actinomycetota</taxon>
        <taxon>Actinomycetes</taxon>
        <taxon>Mycobacteriales</taxon>
        <taxon>Corynebacteriaceae</taxon>
        <taxon>Corynebacterium</taxon>
    </lineage>
</organism>
<feature type="compositionally biased region" description="Polar residues" evidence="1">
    <location>
        <begin position="422"/>
        <end position="439"/>
    </location>
</feature>
<accession>A0A3G6JDE6</accession>
<evidence type="ECO:0000256" key="1">
    <source>
        <dbReference type="SAM" id="MobiDB-lite"/>
    </source>
</evidence>
<dbReference type="SUPFAM" id="SSF48317">
    <property type="entry name" value="Acid phosphatase/Vanadium-dependent haloperoxidase"/>
    <property type="match status" value="1"/>
</dbReference>
<dbReference type="PRINTS" id="PR00483">
    <property type="entry name" value="BACPHPHTASE"/>
</dbReference>
<sequence length="439" mass="47325" precursor="true">MIYIRQYRMKSKRCTSAASGTSVAGFSGFTRRIATVLATLSITAGTLLTPVPSHADVSNTVAMPTPQPFPITAYLPYLSDRSSYGSGVYSEVLATYPALQRNEQVMASNVAQVVAINNNASAELVDDALADAATLHRGVLDLVADGLGPRLGSYFLQSLNEGRLPKTQMMFGGVIARAGGVANSTGFEKLYFATPRPFVAHPDLIRRHGAGDGRIYKAYSPSFPSGHTNQATWPTTLLAVVLPELAPQLLERGSRQGYHRLVLGVHYPLDVIGGRMTGMAAAADRWNDPVMREHLRAVGDEIRAELSWRCGKPFMECFDGLDTTAAVSDYTYRLNYDFAPIADTHQPIRVPVAAPDLLLGRFPNLDYDQRAQILAQTALASGLPLDDPQASWQRLNLSRAMTATVRINPDHTVTVLGDATGSDDNVSNATAAGDKSSTL</sequence>
<dbReference type="Pfam" id="PF01569">
    <property type="entry name" value="PAP2"/>
    <property type="match status" value="1"/>
</dbReference>
<dbReference type="Gene3D" id="1.20.144.10">
    <property type="entry name" value="Phosphatidic acid phosphatase type 2/haloperoxidase"/>
    <property type="match status" value="1"/>
</dbReference>
<dbReference type="KEGG" id="ccho:CCHOA_11595"/>